<reference evidence="5 6" key="1">
    <citation type="submission" date="2015-12" db="EMBL/GenBank/DDBJ databases">
        <title>Genome sequence of Aneurinibacillus soli.</title>
        <authorList>
            <person name="Lee J.S."/>
            <person name="Lee K.C."/>
            <person name="Kim K.K."/>
            <person name="Lee B.W."/>
        </authorList>
    </citation>
    <scope>NUCLEOTIDE SEQUENCE [LARGE SCALE GENOMIC DNA]</scope>
    <source>
        <strain evidence="5 6">CB4</strain>
    </source>
</reference>
<dbReference type="GO" id="GO:0120159">
    <property type="term" value="F:rRNA pseudouridine synthase activity"/>
    <property type="evidence" value="ECO:0007669"/>
    <property type="project" value="UniProtKB-ARBA"/>
</dbReference>
<dbReference type="InterPro" id="IPR050343">
    <property type="entry name" value="RsuA_PseudoU_synthase"/>
</dbReference>
<dbReference type="RefSeq" id="WP_096466767.1">
    <property type="nucleotide sequence ID" value="NZ_AP017312.1"/>
</dbReference>
<proteinExistence type="inferred from homology"/>
<dbReference type="GO" id="GO:0003723">
    <property type="term" value="F:RNA binding"/>
    <property type="evidence" value="ECO:0007669"/>
    <property type="project" value="UniProtKB-KW"/>
</dbReference>
<dbReference type="EMBL" id="AP017312">
    <property type="protein sequence ID" value="BAU29058.1"/>
    <property type="molecule type" value="Genomic_DNA"/>
</dbReference>
<dbReference type="Proteomes" id="UP000217696">
    <property type="component" value="Chromosome"/>
</dbReference>
<dbReference type="PROSITE" id="PS50889">
    <property type="entry name" value="S4"/>
    <property type="match status" value="1"/>
</dbReference>
<dbReference type="GO" id="GO:0000455">
    <property type="term" value="P:enzyme-directed rRNA pseudouridine synthesis"/>
    <property type="evidence" value="ECO:0007669"/>
    <property type="project" value="UniProtKB-ARBA"/>
</dbReference>
<dbReference type="OrthoDB" id="9807213at2"/>
<evidence type="ECO:0000313" key="6">
    <source>
        <dbReference type="Proteomes" id="UP000217696"/>
    </source>
</evidence>
<dbReference type="AlphaFoldDB" id="A0A0U5B368"/>
<dbReference type="Gene3D" id="3.30.70.1560">
    <property type="entry name" value="Alpha-L RNA-binding motif"/>
    <property type="match status" value="1"/>
</dbReference>
<dbReference type="InterPro" id="IPR002942">
    <property type="entry name" value="S4_RNA-bd"/>
</dbReference>
<dbReference type="CDD" id="cd02870">
    <property type="entry name" value="PseudoU_synth_RsuA_like"/>
    <property type="match status" value="1"/>
</dbReference>
<dbReference type="SMART" id="SM00363">
    <property type="entry name" value="S4"/>
    <property type="match status" value="1"/>
</dbReference>
<protein>
    <recommendedName>
        <fullName evidence="4">Pseudouridine synthase</fullName>
        <ecNumber evidence="4">5.4.99.-</ecNumber>
    </recommendedName>
</protein>
<dbReference type="NCBIfam" id="TIGR00093">
    <property type="entry name" value="pseudouridine synthase"/>
    <property type="match status" value="1"/>
</dbReference>
<keyword evidence="3 4" id="KW-0413">Isomerase</keyword>
<dbReference type="CDD" id="cd00165">
    <property type="entry name" value="S4"/>
    <property type="match status" value="1"/>
</dbReference>
<dbReference type="Pfam" id="PF00849">
    <property type="entry name" value="PseudoU_synth_2"/>
    <property type="match status" value="1"/>
</dbReference>
<dbReference type="InterPro" id="IPR018496">
    <property type="entry name" value="PsdUridine_synth_RsuA/RluB_CS"/>
</dbReference>
<dbReference type="GO" id="GO:0005829">
    <property type="term" value="C:cytosol"/>
    <property type="evidence" value="ECO:0007669"/>
    <property type="project" value="UniProtKB-ARBA"/>
</dbReference>
<dbReference type="PANTHER" id="PTHR47683:SF2">
    <property type="entry name" value="RNA-BINDING S4 DOMAIN-CONTAINING PROTEIN"/>
    <property type="match status" value="1"/>
</dbReference>
<evidence type="ECO:0000313" key="5">
    <source>
        <dbReference type="EMBL" id="BAU29058.1"/>
    </source>
</evidence>
<dbReference type="KEGG" id="asoc:CB4_03236"/>
<dbReference type="PROSITE" id="PS01149">
    <property type="entry name" value="PSI_RSU"/>
    <property type="match status" value="1"/>
</dbReference>
<dbReference type="SUPFAM" id="SSF55174">
    <property type="entry name" value="Alpha-L RNA-binding motif"/>
    <property type="match status" value="1"/>
</dbReference>
<dbReference type="Gene3D" id="3.30.70.580">
    <property type="entry name" value="Pseudouridine synthase I, catalytic domain, N-terminal subdomain"/>
    <property type="match status" value="1"/>
</dbReference>
<dbReference type="Pfam" id="PF01479">
    <property type="entry name" value="S4"/>
    <property type="match status" value="1"/>
</dbReference>
<dbReference type="EC" id="5.4.99.-" evidence="4"/>
<dbReference type="InterPro" id="IPR006145">
    <property type="entry name" value="PsdUridine_synth_RsuA/RluA"/>
</dbReference>
<evidence type="ECO:0000256" key="2">
    <source>
        <dbReference type="ARBA" id="ARBA00022884"/>
    </source>
</evidence>
<keyword evidence="6" id="KW-1185">Reference proteome</keyword>
<sequence>MERLQKIMAQAGVASRRKCEQLITEGRVRVNGDVIRELGYKADPQCDRIEVDGLAIAREEHVYFLLYKPTGYITSVTDPQGRRTVLDLMKGVGARIYPVGRLDYDTSGLLLLTNDGEFANYITHPRYELDKVYEAVVRGRIDDVALRKLREGIMLEDGMTAPAEAECLASDARRGTSTLRLTIHEGRNRQVRRMCEAVGHPVMQLTRVRLGFLTLAGLKEGEYRVLTAAEVEKLHKKNG</sequence>
<dbReference type="InterPro" id="IPR036986">
    <property type="entry name" value="S4_RNA-bd_sf"/>
</dbReference>
<dbReference type="InterPro" id="IPR020103">
    <property type="entry name" value="PsdUridine_synth_cat_dom_sf"/>
</dbReference>
<dbReference type="Gene3D" id="3.10.290.10">
    <property type="entry name" value="RNA-binding S4 domain"/>
    <property type="match status" value="1"/>
</dbReference>
<evidence type="ECO:0000256" key="1">
    <source>
        <dbReference type="ARBA" id="ARBA00008348"/>
    </source>
</evidence>
<name>A0A0U5B368_9BACL</name>
<dbReference type="SUPFAM" id="SSF55120">
    <property type="entry name" value="Pseudouridine synthase"/>
    <property type="match status" value="1"/>
</dbReference>
<dbReference type="FunFam" id="3.30.70.1560:FF:000001">
    <property type="entry name" value="Pseudouridine synthase"/>
    <property type="match status" value="1"/>
</dbReference>
<keyword evidence="2" id="KW-0694">RNA-binding</keyword>
<dbReference type="FunFam" id="3.30.70.580:FF:000005">
    <property type="entry name" value="Pseudouridine synthase"/>
    <property type="match status" value="1"/>
</dbReference>
<organism evidence="5 6">
    <name type="scientific">Aneurinibacillus soli</name>
    <dbReference type="NCBI Taxonomy" id="1500254"/>
    <lineage>
        <taxon>Bacteria</taxon>
        <taxon>Bacillati</taxon>
        <taxon>Bacillota</taxon>
        <taxon>Bacilli</taxon>
        <taxon>Bacillales</taxon>
        <taxon>Paenibacillaceae</taxon>
        <taxon>Aneurinibacillus group</taxon>
        <taxon>Aneurinibacillus</taxon>
    </lineage>
</organism>
<dbReference type="FunFam" id="3.10.290.10:FF:000003">
    <property type="entry name" value="Pseudouridine synthase"/>
    <property type="match status" value="1"/>
</dbReference>
<evidence type="ECO:0000256" key="4">
    <source>
        <dbReference type="RuleBase" id="RU003887"/>
    </source>
</evidence>
<gene>
    <name evidence="5" type="primary">rluB</name>
    <name evidence="5" type="ORF">CB4_03236</name>
</gene>
<comment type="similarity">
    <text evidence="1 4">Belongs to the pseudouridine synthase RsuA family.</text>
</comment>
<dbReference type="InterPro" id="IPR000748">
    <property type="entry name" value="PsdUridine_synth_RsuA/RluB/E/F"/>
</dbReference>
<dbReference type="InterPro" id="IPR020094">
    <property type="entry name" value="TruA/RsuA/RluB/E/F_N"/>
</dbReference>
<evidence type="ECO:0000256" key="3">
    <source>
        <dbReference type="ARBA" id="ARBA00023235"/>
    </source>
</evidence>
<dbReference type="PANTHER" id="PTHR47683">
    <property type="entry name" value="PSEUDOURIDINE SYNTHASE FAMILY PROTEIN-RELATED"/>
    <property type="match status" value="1"/>
</dbReference>
<accession>A0A0U5B368</accession>
<dbReference type="InterPro" id="IPR042092">
    <property type="entry name" value="PsdUridine_s_RsuA/RluB/E/F_cat"/>
</dbReference>